<comment type="caution">
    <text evidence="8">The sequence shown here is derived from an EMBL/GenBank/DDBJ whole genome shotgun (WGS) entry which is preliminary data.</text>
</comment>
<proteinExistence type="predicted"/>
<keyword evidence="4 6" id="KW-1133">Transmembrane helix</keyword>
<evidence type="ECO:0000256" key="3">
    <source>
        <dbReference type="ARBA" id="ARBA00022692"/>
    </source>
</evidence>
<evidence type="ECO:0000256" key="1">
    <source>
        <dbReference type="ARBA" id="ARBA00004651"/>
    </source>
</evidence>
<dbReference type="InterPro" id="IPR011577">
    <property type="entry name" value="Cyt_b561_bac/Ni-Hgenase"/>
</dbReference>
<evidence type="ECO:0000256" key="2">
    <source>
        <dbReference type="ARBA" id="ARBA00022475"/>
    </source>
</evidence>
<dbReference type="InterPro" id="IPR051542">
    <property type="entry name" value="Hydrogenase_cytochrome"/>
</dbReference>
<feature type="transmembrane region" description="Helical" evidence="6">
    <location>
        <begin position="190"/>
        <end position="208"/>
    </location>
</feature>
<dbReference type="EMBL" id="SHNP01000004">
    <property type="protein sequence ID" value="MCX2974378.1"/>
    <property type="molecule type" value="Genomic_DNA"/>
</dbReference>
<gene>
    <name evidence="8" type="ORF">EYC87_12370</name>
</gene>
<dbReference type="Gene3D" id="1.20.950.20">
    <property type="entry name" value="Transmembrane di-heme cytochromes, Chain C"/>
    <property type="match status" value="1"/>
</dbReference>
<feature type="transmembrane region" description="Helical" evidence="6">
    <location>
        <begin position="142"/>
        <end position="163"/>
    </location>
</feature>
<dbReference type="SUPFAM" id="SSF81342">
    <property type="entry name" value="Transmembrane di-heme cytochromes"/>
    <property type="match status" value="1"/>
</dbReference>
<feature type="transmembrane region" description="Helical" evidence="6">
    <location>
        <begin position="92"/>
        <end position="113"/>
    </location>
</feature>
<feature type="transmembrane region" description="Helical" evidence="6">
    <location>
        <begin position="14"/>
        <end position="30"/>
    </location>
</feature>
<evidence type="ECO:0000256" key="6">
    <source>
        <dbReference type="SAM" id="Phobius"/>
    </source>
</evidence>
<dbReference type="Pfam" id="PF01292">
    <property type="entry name" value="Ni_hydr_CYTB"/>
    <property type="match status" value="1"/>
</dbReference>
<name>A0ABT3SWK2_9GAMM</name>
<organism evidence="8 9">
    <name type="scientific">Candidatus Seongchinamella marina</name>
    <dbReference type="NCBI Taxonomy" id="2518990"/>
    <lineage>
        <taxon>Bacteria</taxon>
        <taxon>Pseudomonadati</taxon>
        <taxon>Pseudomonadota</taxon>
        <taxon>Gammaproteobacteria</taxon>
        <taxon>Cellvibrionales</taxon>
        <taxon>Halieaceae</taxon>
        <taxon>Seongchinamella</taxon>
    </lineage>
</organism>
<protein>
    <submittedName>
        <fullName evidence="8">Hydrogenase</fullName>
    </submittedName>
</protein>
<comment type="subcellular location">
    <subcellularLocation>
        <location evidence="1">Cell membrane</location>
        <topology evidence="1">Multi-pass membrane protein</topology>
    </subcellularLocation>
</comment>
<reference evidence="8" key="1">
    <citation type="submission" date="2019-02" db="EMBL/GenBank/DDBJ databases">
        <authorList>
            <person name="Li S.-H."/>
        </authorList>
    </citation>
    <scope>NUCLEOTIDE SEQUENCE</scope>
    <source>
        <strain evidence="8">IMCC8485</strain>
    </source>
</reference>
<keyword evidence="2" id="KW-1003">Cell membrane</keyword>
<dbReference type="PANTHER" id="PTHR30485:SF2">
    <property type="entry name" value="BLL0597 PROTEIN"/>
    <property type="match status" value="1"/>
</dbReference>
<sequence length="218" mass="24368">MASAHPVWDLATRLFHWSLVVCFALAWWSAKFERYDIHEVTGQVMIVLLVTRFFWGFLGSVHSRFSDFVVGPASVLAYLRGQPSPTPGHNPLGGWSVLALLCLLLLQAISGLINSDDILFSGPLYYAAEPQLRDLMGVVHQWTFDILLGLIALHILTIMYYQFRLKKQLIQPMLVGTATDREGHKAPVSALKAVLVAIVIALLLWQGLELAPQPQPLW</sequence>
<keyword evidence="9" id="KW-1185">Reference proteome</keyword>
<evidence type="ECO:0000259" key="7">
    <source>
        <dbReference type="Pfam" id="PF01292"/>
    </source>
</evidence>
<evidence type="ECO:0000256" key="5">
    <source>
        <dbReference type="ARBA" id="ARBA00023136"/>
    </source>
</evidence>
<evidence type="ECO:0000256" key="4">
    <source>
        <dbReference type="ARBA" id="ARBA00022989"/>
    </source>
</evidence>
<dbReference type="Proteomes" id="UP001143307">
    <property type="component" value="Unassembled WGS sequence"/>
</dbReference>
<feature type="domain" description="Cytochrome b561 bacterial/Ni-hydrogenase" evidence="7">
    <location>
        <begin position="7"/>
        <end position="174"/>
    </location>
</feature>
<dbReference type="PANTHER" id="PTHR30485">
    <property type="entry name" value="NI/FE-HYDROGENASE 1 B-TYPE CYTOCHROME SUBUNIT"/>
    <property type="match status" value="1"/>
</dbReference>
<keyword evidence="3 6" id="KW-0812">Transmembrane</keyword>
<dbReference type="RefSeq" id="WP_279253157.1">
    <property type="nucleotide sequence ID" value="NZ_SHNP01000004.1"/>
</dbReference>
<evidence type="ECO:0000313" key="8">
    <source>
        <dbReference type="EMBL" id="MCX2974378.1"/>
    </source>
</evidence>
<dbReference type="InterPro" id="IPR016174">
    <property type="entry name" value="Di-haem_cyt_TM"/>
</dbReference>
<evidence type="ECO:0000313" key="9">
    <source>
        <dbReference type="Proteomes" id="UP001143307"/>
    </source>
</evidence>
<feature type="transmembrane region" description="Helical" evidence="6">
    <location>
        <begin position="37"/>
        <end position="55"/>
    </location>
</feature>
<accession>A0ABT3SWK2</accession>
<keyword evidence="5 6" id="KW-0472">Membrane</keyword>